<feature type="region of interest" description="Disordered" evidence="1">
    <location>
        <begin position="1"/>
        <end position="31"/>
    </location>
</feature>
<keyword evidence="3" id="KW-1185">Reference proteome</keyword>
<dbReference type="Proteomes" id="UP001381693">
    <property type="component" value="Unassembled WGS sequence"/>
</dbReference>
<organism evidence="2 3">
    <name type="scientific">Halocaridina rubra</name>
    <name type="common">Hawaiian red shrimp</name>
    <dbReference type="NCBI Taxonomy" id="373956"/>
    <lineage>
        <taxon>Eukaryota</taxon>
        <taxon>Metazoa</taxon>
        <taxon>Ecdysozoa</taxon>
        <taxon>Arthropoda</taxon>
        <taxon>Crustacea</taxon>
        <taxon>Multicrustacea</taxon>
        <taxon>Malacostraca</taxon>
        <taxon>Eumalacostraca</taxon>
        <taxon>Eucarida</taxon>
        <taxon>Decapoda</taxon>
        <taxon>Pleocyemata</taxon>
        <taxon>Caridea</taxon>
        <taxon>Atyoidea</taxon>
        <taxon>Atyidae</taxon>
        <taxon>Halocaridina</taxon>
    </lineage>
</organism>
<dbReference type="AlphaFoldDB" id="A0AAN8XUR5"/>
<proteinExistence type="predicted"/>
<protein>
    <submittedName>
        <fullName evidence="2">Uncharacterized protein</fullName>
    </submittedName>
</protein>
<evidence type="ECO:0000313" key="2">
    <source>
        <dbReference type="EMBL" id="KAK7084604.1"/>
    </source>
</evidence>
<comment type="caution">
    <text evidence="2">The sequence shown here is derived from an EMBL/GenBank/DDBJ whole genome shotgun (WGS) entry which is preliminary data.</text>
</comment>
<sequence>MEGYPPSAECEDTQHDQVDLESNQAEDTQGSCRVPTLSPHYTHPTGASDAEVLHLITFIEQSRHCDVTCRLEEEEARGLKEDNRRRHEEEARCSVEEASYYSFTCSFSDFYSYIYNSYDFYSYTYSLYNCYISGRGIASAPNFNGHPGIITDVVNYCHSYEATQSTASAIHSSSSQLSTISSYKKKKHQTKKDMDPVNFVHVGMAQGSAPLLRALVTIVAIGVIGPMLPTAPQRMPSATFVVRQDTITSAAQRG</sequence>
<gene>
    <name evidence="2" type="ORF">SK128_010579</name>
</gene>
<reference evidence="2 3" key="1">
    <citation type="submission" date="2023-11" db="EMBL/GenBank/DDBJ databases">
        <title>Halocaridina rubra genome assembly.</title>
        <authorList>
            <person name="Smith C."/>
        </authorList>
    </citation>
    <scope>NUCLEOTIDE SEQUENCE [LARGE SCALE GENOMIC DNA]</scope>
    <source>
        <strain evidence="2">EP-1</strain>
        <tissue evidence="2">Whole</tissue>
    </source>
</reference>
<name>A0AAN8XUR5_HALRR</name>
<dbReference type="EMBL" id="JAXCGZ010002035">
    <property type="protein sequence ID" value="KAK7084604.1"/>
    <property type="molecule type" value="Genomic_DNA"/>
</dbReference>
<accession>A0AAN8XUR5</accession>
<evidence type="ECO:0000256" key="1">
    <source>
        <dbReference type="SAM" id="MobiDB-lite"/>
    </source>
</evidence>
<feature type="compositionally biased region" description="Polar residues" evidence="1">
    <location>
        <begin position="20"/>
        <end position="31"/>
    </location>
</feature>
<evidence type="ECO:0000313" key="3">
    <source>
        <dbReference type="Proteomes" id="UP001381693"/>
    </source>
</evidence>